<evidence type="ECO:0000313" key="5">
    <source>
        <dbReference type="EMBL" id="KFB42551.1"/>
    </source>
</evidence>
<accession>A0A084VX57</accession>
<sequence>MDFFNYKERVVDLLQTMQKAADEDRQLHTEGKSVTKKVAILKNAMFLLIKKDLQLVFLKHNVLNVLTDWLTPLRTRSLPPIQIRENFLKLLVNFPAIDKELIEKSGIGKAVLYLSQHPRESNANRELAERLIAAWNLNTDLQENTPEEHGQRDLVQQPRKLKLFPEPSTSAKKDQEYWRSVEDKQDAIRPGWVPRARVPMPSAKKYTVRPKSNINKDDSIVLKFTKIKEKYKSSSVRERITENAKNLKKKGPRRPGDLSIDGTGMDD</sequence>
<evidence type="ECO:0000256" key="2">
    <source>
        <dbReference type="PROSITE-ProRule" id="PRU00649"/>
    </source>
</evidence>
<gene>
    <name evidence="5" type="ORF">ZHAS_00010262</name>
</gene>
<dbReference type="InterPro" id="IPR017923">
    <property type="entry name" value="TFIIS_N"/>
</dbReference>
<evidence type="ECO:0000256" key="1">
    <source>
        <dbReference type="ARBA" id="ARBA00037992"/>
    </source>
</evidence>
<evidence type="ECO:0000313" key="7">
    <source>
        <dbReference type="Proteomes" id="UP000030765"/>
    </source>
</evidence>
<dbReference type="Pfam" id="PF08711">
    <property type="entry name" value="Med26"/>
    <property type="match status" value="1"/>
</dbReference>
<feature type="domain" description="TFIIS N-terminal" evidence="4">
    <location>
        <begin position="64"/>
        <end position="142"/>
    </location>
</feature>
<comment type="similarity">
    <text evidence="1">Belongs to the IWS1 family.</text>
</comment>
<dbReference type="PANTHER" id="PTHR46010:SF1">
    <property type="entry name" value="PROTEIN IWS1 HOMOLOG"/>
    <property type="match status" value="1"/>
</dbReference>
<dbReference type="Gene3D" id="1.20.930.10">
    <property type="entry name" value="Conserved domain common to transcription factors TFIIS, elongin A, CRSP70"/>
    <property type="match status" value="1"/>
</dbReference>
<dbReference type="InterPro" id="IPR051037">
    <property type="entry name" value="RNAPII_TF_IWS1"/>
</dbReference>
<evidence type="ECO:0000256" key="3">
    <source>
        <dbReference type="SAM" id="MobiDB-lite"/>
    </source>
</evidence>
<dbReference type="OMA" id="SCHHECK"/>
<evidence type="ECO:0000313" key="6">
    <source>
        <dbReference type="EnsemblMetazoa" id="ASIC010262-PA"/>
    </source>
</evidence>
<dbReference type="EMBL" id="KE525195">
    <property type="protein sequence ID" value="KFB42551.1"/>
    <property type="molecule type" value="Genomic_DNA"/>
</dbReference>
<dbReference type="GO" id="GO:0005634">
    <property type="term" value="C:nucleus"/>
    <property type="evidence" value="ECO:0007669"/>
    <property type="project" value="UniProtKB-SubCell"/>
</dbReference>
<dbReference type="PROSITE" id="PS51319">
    <property type="entry name" value="TFIIS_N"/>
    <property type="match status" value="1"/>
</dbReference>
<organism evidence="5">
    <name type="scientific">Anopheles sinensis</name>
    <name type="common">Mosquito</name>
    <dbReference type="NCBI Taxonomy" id="74873"/>
    <lineage>
        <taxon>Eukaryota</taxon>
        <taxon>Metazoa</taxon>
        <taxon>Ecdysozoa</taxon>
        <taxon>Arthropoda</taxon>
        <taxon>Hexapoda</taxon>
        <taxon>Insecta</taxon>
        <taxon>Pterygota</taxon>
        <taxon>Neoptera</taxon>
        <taxon>Endopterygota</taxon>
        <taxon>Diptera</taxon>
        <taxon>Nematocera</taxon>
        <taxon>Culicoidea</taxon>
        <taxon>Culicidae</taxon>
        <taxon>Anophelinae</taxon>
        <taxon>Anopheles</taxon>
    </lineage>
</organism>
<dbReference type="VEuPathDB" id="VectorBase:ASIC010262"/>
<protein>
    <submittedName>
        <fullName evidence="5">AGAP000400-PA-like protein</fullName>
    </submittedName>
</protein>
<dbReference type="Proteomes" id="UP000030765">
    <property type="component" value="Unassembled WGS sequence"/>
</dbReference>
<proteinExistence type="inferred from homology"/>
<feature type="region of interest" description="Disordered" evidence="3">
    <location>
        <begin position="232"/>
        <end position="267"/>
    </location>
</feature>
<dbReference type="PANTHER" id="PTHR46010">
    <property type="entry name" value="PROTEIN IWS1 HOMOLOG"/>
    <property type="match status" value="1"/>
</dbReference>
<reference evidence="5 7" key="1">
    <citation type="journal article" date="2014" name="BMC Genomics">
        <title>Genome sequence of Anopheles sinensis provides insight into genetics basis of mosquito competence for malaria parasites.</title>
        <authorList>
            <person name="Zhou D."/>
            <person name="Zhang D."/>
            <person name="Ding G."/>
            <person name="Shi L."/>
            <person name="Hou Q."/>
            <person name="Ye Y."/>
            <person name="Xu Y."/>
            <person name="Zhou H."/>
            <person name="Xiong C."/>
            <person name="Li S."/>
            <person name="Yu J."/>
            <person name="Hong S."/>
            <person name="Yu X."/>
            <person name="Zou P."/>
            <person name="Chen C."/>
            <person name="Chang X."/>
            <person name="Wang W."/>
            <person name="Lv Y."/>
            <person name="Sun Y."/>
            <person name="Ma L."/>
            <person name="Shen B."/>
            <person name="Zhu C."/>
        </authorList>
    </citation>
    <scope>NUCLEOTIDE SEQUENCE [LARGE SCALE GENOMIC DNA]</scope>
</reference>
<reference evidence="6" key="2">
    <citation type="submission" date="2020-05" db="UniProtKB">
        <authorList>
            <consortium name="EnsemblMetazoa"/>
        </authorList>
    </citation>
    <scope>IDENTIFICATION</scope>
</reference>
<dbReference type="InterPro" id="IPR035441">
    <property type="entry name" value="TFIIS/LEDGF_dom_sf"/>
</dbReference>
<dbReference type="EnsemblMetazoa" id="ASIC010262-RA">
    <property type="protein sequence ID" value="ASIC010262-PA"/>
    <property type="gene ID" value="ASIC010262"/>
</dbReference>
<dbReference type="VEuPathDB" id="VectorBase:ASIS017281"/>
<dbReference type="OrthoDB" id="21124at2759"/>
<evidence type="ECO:0000259" key="4">
    <source>
        <dbReference type="PROSITE" id="PS51319"/>
    </source>
</evidence>
<comment type="subcellular location">
    <subcellularLocation>
        <location evidence="2">Nucleus</location>
    </subcellularLocation>
</comment>
<keyword evidence="2" id="KW-0539">Nucleus</keyword>
<name>A0A084VX57_ANOSI</name>
<keyword evidence="7" id="KW-1185">Reference proteome</keyword>
<dbReference type="AlphaFoldDB" id="A0A084VX57"/>
<dbReference type="GO" id="GO:0016973">
    <property type="term" value="P:poly(A)+ mRNA export from nucleus"/>
    <property type="evidence" value="ECO:0007669"/>
    <property type="project" value="TreeGrafter"/>
</dbReference>
<feature type="compositionally biased region" description="Basic and acidic residues" evidence="3">
    <location>
        <begin position="232"/>
        <end position="242"/>
    </location>
</feature>
<dbReference type="STRING" id="74873.A0A084VX57"/>
<dbReference type="EMBL" id="ATLV01017849">
    <property type="status" value="NOT_ANNOTATED_CDS"/>
    <property type="molecule type" value="Genomic_DNA"/>
</dbReference>